<feature type="compositionally biased region" description="Basic and acidic residues" evidence="1">
    <location>
        <begin position="323"/>
        <end position="351"/>
    </location>
</feature>
<dbReference type="Proteomes" id="UP001595075">
    <property type="component" value="Unassembled WGS sequence"/>
</dbReference>
<gene>
    <name evidence="2" type="ORF">VTL71DRAFT_6877</name>
</gene>
<feature type="compositionally biased region" description="Acidic residues" evidence="1">
    <location>
        <begin position="309"/>
        <end position="322"/>
    </location>
</feature>
<protein>
    <recommendedName>
        <fullName evidence="4">Transmembrane protein</fullName>
    </recommendedName>
</protein>
<evidence type="ECO:0008006" key="4">
    <source>
        <dbReference type="Google" id="ProtNLM"/>
    </source>
</evidence>
<feature type="region of interest" description="Disordered" evidence="1">
    <location>
        <begin position="270"/>
        <end position="357"/>
    </location>
</feature>
<feature type="region of interest" description="Disordered" evidence="1">
    <location>
        <begin position="112"/>
        <end position="146"/>
    </location>
</feature>
<evidence type="ECO:0000313" key="3">
    <source>
        <dbReference type="Proteomes" id="UP001595075"/>
    </source>
</evidence>
<proteinExistence type="predicted"/>
<reference evidence="2 3" key="1">
    <citation type="journal article" date="2024" name="Commun. Biol.">
        <title>Comparative genomic analysis of thermophilic fungi reveals convergent evolutionary adaptations and gene losses.</title>
        <authorList>
            <person name="Steindorff A.S."/>
            <person name="Aguilar-Pontes M.V."/>
            <person name="Robinson A.J."/>
            <person name="Andreopoulos B."/>
            <person name="LaButti K."/>
            <person name="Kuo A."/>
            <person name="Mondo S."/>
            <person name="Riley R."/>
            <person name="Otillar R."/>
            <person name="Haridas S."/>
            <person name="Lipzen A."/>
            <person name="Grimwood J."/>
            <person name="Schmutz J."/>
            <person name="Clum A."/>
            <person name="Reid I.D."/>
            <person name="Moisan M.C."/>
            <person name="Butler G."/>
            <person name="Nguyen T.T.M."/>
            <person name="Dewar K."/>
            <person name="Conant G."/>
            <person name="Drula E."/>
            <person name="Henrissat B."/>
            <person name="Hansel C."/>
            <person name="Singer S."/>
            <person name="Hutchinson M.I."/>
            <person name="de Vries R.P."/>
            <person name="Natvig D.O."/>
            <person name="Powell A.J."/>
            <person name="Tsang A."/>
            <person name="Grigoriev I.V."/>
        </authorList>
    </citation>
    <scope>NUCLEOTIDE SEQUENCE [LARGE SCALE GENOMIC DNA]</scope>
    <source>
        <strain evidence="2 3">CBS 494.80</strain>
    </source>
</reference>
<comment type="caution">
    <text evidence="2">The sequence shown here is derived from an EMBL/GenBank/DDBJ whole genome shotgun (WGS) entry which is preliminary data.</text>
</comment>
<evidence type="ECO:0000313" key="2">
    <source>
        <dbReference type="EMBL" id="KAL2061500.1"/>
    </source>
</evidence>
<keyword evidence="3" id="KW-1185">Reference proteome</keyword>
<sequence length="357" mass="39279">MPVLNTTAAATAPAAPSCTLIAQNSSIHNSFIDRWPHCVIKQSYNATGENYSALTATTIIAQPTLTAQPTPTTTAVSGNSFTDYRGIPGYVFLAILSIAGLIVIGAHCCQGPPNPQEPRHPPAAPPRRQRPRQTPRRQTQTHHLQDLKTWFTRKFTRSSPESRAQNPNIENAVQLTPVERLSLRVRSLSKRRPATPDRPLGNPPGTIAMVDLERQDHNIAQDVNGLPPAYQTSEHLPLPTVPALAYGASARNRLDEYRSPLLPAPIPARSAARLSSQTPAPAPPPAEARPQFPPPHYNNHHADPRYTSESEDEHEAGDDDEPDLRGDEGDFEWNHVVDPEDDPWRDAERGDLYSANR</sequence>
<feature type="compositionally biased region" description="Pro residues" evidence="1">
    <location>
        <begin position="280"/>
        <end position="296"/>
    </location>
</feature>
<evidence type="ECO:0000256" key="1">
    <source>
        <dbReference type="SAM" id="MobiDB-lite"/>
    </source>
</evidence>
<dbReference type="EMBL" id="JAZHXI010000018">
    <property type="protein sequence ID" value="KAL2061500.1"/>
    <property type="molecule type" value="Genomic_DNA"/>
</dbReference>
<accession>A0ABR4BV52</accession>
<feature type="compositionally biased region" description="Pro residues" evidence="1">
    <location>
        <begin position="112"/>
        <end position="125"/>
    </location>
</feature>
<name>A0ABR4BV52_9HELO</name>
<organism evidence="2 3">
    <name type="scientific">Oculimacula yallundae</name>
    <dbReference type="NCBI Taxonomy" id="86028"/>
    <lineage>
        <taxon>Eukaryota</taxon>
        <taxon>Fungi</taxon>
        <taxon>Dikarya</taxon>
        <taxon>Ascomycota</taxon>
        <taxon>Pezizomycotina</taxon>
        <taxon>Leotiomycetes</taxon>
        <taxon>Helotiales</taxon>
        <taxon>Ploettnerulaceae</taxon>
        <taxon>Oculimacula</taxon>
    </lineage>
</organism>